<reference evidence="1 2" key="1">
    <citation type="journal article" date="2021" name="Elife">
        <title>Chloroplast acquisition without the gene transfer in kleptoplastic sea slugs, Plakobranchus ocellatus.</title>
        <authorList>
            <person name="Maeda T."/>
            <person name="Takahashi S."/>
            <person name="Yoshida T."/>
            <person name="Shimamura S."/>
            <person name="Takaki Y."/>
            <person name="Nagai Y."/>
            <person name="Toyoda A."/>
            <person name="Suzuki Y."/>
            <person name="Arimoto A."/>
            <person name="Ishii H."/>
            <person name="Satoh N."/>
            <person name="Nishiyama T."/>
            <person name="Hasebe M."/>
            <person name="Maruyama T."/>
            <person name="Minagawa J."/>
            <person name="Obokata J."/>
            <person name="Shigenobu S."/>
        </authorList>
    </citation>
    <scope>NUCLEOTIDE SEQUENCE [LARGE SCALE GENOMIC DNA]</scope>
</reference>
<dbReference type="AlphaFoldDB" id="A0AAV4ASH9"/>
<comment type="caution">
    <text evidence="1">The sequence shown here is derived from an EMBL/GenBank/DDBJ whole genome shotgun (WGS) entry which is preliminary data.</text>
</comment>
<name>A0AAV4ASH9_9GAST</name>
<keyword evidence="2" id="KW-1185">Reference proteome</keyword>
<dbReference type="PANTHER" id="PTHR47027">
    <property type="entry name" value="REVERSE TRANSCRIPTASE DOMAIN-CONTAINING PROTEIN"/>
    <property type="match status" value="1"/>
</dbReference>
<keyword evidence="1" id="KW-0255">Endonuclease</keyword>
<proteinExistence type="predicted"/>
<organism evidence="1 2">
    <name type="scientific">Plakobranchus ocellatus</name>
    <dbReference type="NCBI Taxonomy" id="259542"/>
    <lineage>
        <taxon>Eukaryota</taxon>
        <taxon>Metazoa</taxon>
        <taxon>Spiralia</taxon>
        <taxon>Lophotrochozoa</taxon>
        <taxon>Mollusca</taxon>
        <taxon>Gastropoda</taxon>
        <taxon>Heterobranchia</taxon>
        <taxon>Euthyneura</taxon>
        <taxon>Panpulmonata</taxon>
        <taxon>Sacoglossa</taxon>
        <taxon>Placobranchoidea</taxon>
        <taxon>Plakobranchidae</taxon>
        <taxon>Plakobranchus</taxon>
    </lineage>
</organism>
<gene>
    <name evidence="1" type="ORF">PoB_003683300</name>
</gene>
<sequence length="159" mass="18985">MVESKKGQILTCKISRKGDNIKQTYQFKYLGFLIISDAKYDTKIKKRIATAKNTFNKMSPILKDRDISMKTNMRTLKSCVWSVLLYGCECWTISNIKKKLEATEMWFFRRFMRVSWTDRKTNEEVFQLAGMKRSMMKTIRNRQLKFLGHISRKKWTGKR</sequence>
<protein>
    <submittedName>
        <fullName evidence="1">Endonuclease-reverse transcriptase</fullName>
    </submittedName>
</protein>
<dbReference type="EMBL" id="BLXT01004151">
    <property type="protein sequence ID" value="GFO10328.1"/>
    <property type="molecule type" value="Genomic_DNA"/>
</dbReference>
<keyword evidence="1" id="KW-0540">Nuclease</keyword>
<evidence type="ECO:0000313" key="2">
    <source>
        <dbReference type="Proteomes" id="UP000735302"/>
    </source>
</evidence>
<evidence type="ECO:0000313" key="1">
    <source>
        <dbReference type="EMBL" id="GFO10328.1"/>
    </source>
</evidence>
<dbReference type="Proteomes" id="UP000735302">
    <property type="component" value="Unassembled WGS sequence"/>
</dbReference>
<dbReference type="PANTHER" id="PTHR47027:SF25">
    <property type="entry name" value="REVERSE TRANSCRIPTASE DOMAIN-CONTAINING PROTEIN"/>
    <property type="match status" value="1"/>
</dbReference>
<keyword evidence="1" id="KW-0378">Hydrolase</keyword>
<dbReference type="GO" id="GO:0004519">
    <property type="term" value="F:endonuclease activity"/>
    <property type="evidence" value="ECO:0007669"/>
    <property type="project" value="UniProtKB-KW"/>
</dbReference>
<accession>A0AAV4ASH9</accession>